<sequence>MKLTIAWLYPDLMSTYGDRGNIIVLTKRCQWRGIDVGVKEITLETSVSELKKSDLIFMGGAQDRQQKLAGTDFLKHKGPFVKEMVEKGIPALFVCAAYQFVGHYYKPYQGDPIPGAGIFDLYTEHPSDQAKRLIGNVVAEVISSKKTIVGFENHGGRTYLGKNLAPFAKVIKGFGNNGEDGYEGAVYKNAIGSYFHGPLLPKNPHVADWLIAKALEEKYGKKIKLVESDDTLEWHAHRFAL</sequence>
<name>A0A0G0UFP7_9BACT</name>
<dbReference type="Proteomes" id="UP000034854">
    <property type="component" value="Unassembled WGS sequence"/>
</dbReference>
<feature type="active site" description="Nucleophile" evidence="2">
    <location>
        <position position="95"/>
    </location>
</feature>
<feature type="active site" evidence="2">
    <location>
        <position position="196"/>
    </location>
</feature>
<dbReference type="AlphaFoldDB" id="A0A0G0UFP7"/>
<comment type="caution">
    <text evidence="4">The sequence shown here is derived from an EMBL/GenBank/DDBJ whole genome shotgun (WGS) entry which is preliminary data.</text>
</comment>
<feature type="domain" description="CobB/CobQ-like glutamine amidotransferase" evidence="3">
    <location>
        <begin position="4"/>
        <end position="203"/>
    </location>
</feature>
<evidence type="ECO:0000259" key="3">
    <source>
        <dbReference type="Pfam" id="PF07685"/>
    </source>
</evidence>
<dbReference type="GO" id="GO:0008360">
    <property type="term" value="P:regulation of cell shape"/>
    <property type="evidence" value="ECO:0007669"/>
    <property type="project" value="UniProtKB-KW"/>
</dbReference>
<accession>A0A0G0UFP7</accession>
<dbReference type="PATRIC" id="fig|1618409.3.peg.779"/>
<dbReference type="GO" id="GO:0071555">
    <property type="term" value="P:cell wall organization"/>
    <property type="evidence" value="ECO:0007669"/>
    <property type="project" value="UniProtKB-KW"/>
</dbReference>
<dbReference type="UniPathway" id="UPA00219"/>
<reference evidence="4 5" key="1">
    <citation type="journal article" date="2015" name="Nature">
        <title>rRNA introns, odd ribosomes, and small enigmatic genomes across a large radiation of phyla.</title>
        <authorList>
            <person name="Brown C.T."/>
            <person name="Hug L.A."/>
            <person name="Thomas B.C."/>
            <person name="Sharon I."/>
            <person name="Castelle C.J."/>
            <person name="Singh A."/>
            <person name="Wilkins M.J."/>
            <person name="Williams K.H."/>
            <person name="Banfield J.F."/>
        </authorList>
    </citation>
    <scope>NUCLEOTIDE SEQUENCE [LARGE SCALE GENOMIC DNA]</scope>
</reference>
<dbReference type="PANTHER" id="PTHR21343">
    <property type="entry name" value="DETHIOBIOTIN SYNTHETASE"/>
    <property type="match status" value="1"/>
</dbReference>
<comment type="similarity">
    <text evidence="2">Belongs to the CobB/CobQ family. GatD subfamily.</text>
</comment>
<dbReference type="GO" id="GO:0004359">
    <property type="term" value="F:glutaminase activity"/>
    <property type="evidence" value="ECO:0007669"/>
    <property type="project" value="UniProtKB-UniRule"/>
</dbReference>
<dbReference type="InterPro" id="IPR011698">
    <property type="entry name" value="GATase_3"/>
</dbReference>
<dbReference type="EC" id="3.5.1.2" evidence="2"/>
<organism evidence="4 5">
    <name type="scientific">Candidatus Curtissbacteria bacterium GW2011_GWA1_41_11</name>
    <dbReference type="NCBI Taxonomy" id="1618409"/>
    <lineage>
        <taxon>Bacteria</taxon>
        <taxon>Candidatus Curtissiibacteriota</taxon>
    </lineage>
</organism>
<evidence type="ECO:0000313" key="4">
    <source>
        <dbReference type="EMBL" id="KKR86246.1"/>
    </source>
</evidence>
<dbReference type="Pfam" id="PF07685">
    <property type="entry name" value="GATase_3"/>
    <property type="match status" value="1"/>
</dbReference>
<dbReference type="GO" id="GO:0009236">
    <property type="term" value="P:cobalamin biosynthetic process"/>
    <property type="evidence" value="ECO:0007669"/>
    <property type="project" value="InterPro"/>
</dbReference>
<protein>
    <recommendedName>
        <fullName evidence="2">Lipid II isoglutaminyl synthase (glutamine-hydrolyzing) subunit GatD</fullName>
        <ecNumber evidence="2">6.3.5.13</ecNumber>
    </recommendedName>
    <alternativeName>
        <fullName evidence="2">Lipid II isoglutaminyl synthase glutaminase subunit</fullName>
        <ecNumber evidence="2">3.5.1.2</ecNumber>
    </alternativeName>
</protein>
<keyword evidence="4" id="KW-0808">Transferase</keyword>
<dbReference type="InterPro" id="IPR029062">
    <property type="entry name" value="Class_I_gatase-like"/>
</dbReference>
<evidence type="ECO:0000256" key="1">
    <source>
        <dbReference type="ARBA" id="ARBA00022962"/>
    </source>
</evidence>
<keyword evidence="2" id="KW-0133">Cell shape</keyword>
<keyword evidence="2" id="KW-0961">Cell wall biogenesis/degradation</keyword>
<comment type="subunit">
    <text evidence="2">Forms a heterodimer with MurT.</text>
</comment>
<dbReference type="SUPFAM" id="SSF52317">
    <property type="entry name" value="Class I glutamine amidotransferase-like"/>
    <property type="match status" value="1"/>
</dbReference>
<dbReference type="PROSITE" id="PS51274">
    <property type="entry name" value="GATASE_COBBQ"/>
    <property type="match status" value="1"/>
</dbReference>
<dbReference type="GO" id="GO:0140282">
    <property type="term" value="F:carbon-nitrogen ligase activity on lipid II"/>
    <property type="evidence" value="ECO:0007669"/>
    <property type="project" value="UniProtKB-UniRule"/>
</dbReference>
<evidence type="ECO:0000256" key="2">
    <source>
        <dbReference type="HAMAP-Rule" id="MF_02213"/>
    </source>
</evidence>
<keyword evidence="2" id="KW-0378">Hydrolase</keyword>
<dbReference type="GO" id="GO:0009252">
    <property type="term" value="P:peptidoglycan biosynthetic process"/>
    <property type="evidence" value="ECO:0007669"/>
    <property type="project" value="UniProtKB-UniRule"/>
</dbReference>
<dbReference type="InterPro" id="IPR033949">
    <property type="entry name" value="CobQ_GATase1"/>
</dbReference>
<keyword evidence="2" id="KW-0436">Ligase</keyword>
<comment type="catalytic activity">
    <reaction evidence="2">
        <text>beta-D-GlcNAc-(1-&gt;4)-Mur2Ac(oyl-L-Ala-gamma-D-Glu-L-Lys-D-Ala-D-Ala)-di-trans,octa-cis-undecaprenyl diphosphate + L-glutamine + ATP + H2O = beta-D-GlcNAc-(1-&gt;4)-Mur2Ac(oyl-L-Ala-D-isoglutaminyl-L-Lys-D-Ala-D-Ala)-di-trans,octa-cis-undecaprenyl diphosphate + L-glutamate + ADP + phosphate + H(+)</text>
        <dbReference type="Rhea" id="RHEA:57928"/>
        <dbReference type="ChEBI" id="CHEBI:15377"/>
        <dbReference type="ChEBI" id="CHEBI:15378"/>
        <dbReference type="ChEBI" id="CHEBI:29985"/>
        <dbReference type="ChEBI" id="CHEBI:30616"/>
        <dbReference type="ChEBI" id="CHEBI:43474"/>
        <dbReference type="ChEBI" id="CHEBI:58359"/>
        <dbReference type="ChEBI" id="CHEBI:60033"/>
        <dbReference type="ChEBI" id="CHEBI:62233"/>
        <dbReference type="ChEBI" id="CHEBI:456216"/>
        <dbReference type="EC" id="6.3.5.13"/>
    </reaction>
</comment>
<dbReference type="HAMAP" id="MF_02213">
    <property type="entry name" value="Lipid_II_synth_GatD"/>
    <property type="match status" value="1"/>
</dbReference>
<keyword evidence="1 2" id="KW-0315">Glutamine amidotransferase</keyword>
<proteinExistence type="inferred from homology"/>
<dbReference type="InterPro" id="IPR043702">
    <property type="entry name" value="Lipid_II_synth_GatD"/>
</dbReference>
<dbReference type="EC" id="6.3.5.13" evidence="2"/>
<dbReference type="GO" id="GO:0016740">
    <property type="term" value="F:transferase activity"/>
    <property type="evidence" value="ECO:0007669"/>
    <property type="project" value="UniProtKB-KW"/>
</dbReference>
<gene>
    <name evidence="2" type="primary">gatD</name>
    <name evidence="4" type="ORF">UU34_C0018G0007</name>
</gene>
<feature type="binding site" evidence="2">
    <location>
        <position position="132"/>
    </location>
    <ligand>
        <name>substrate</name>
    </ligand>
</feature>
<dbReference type="EMBL" id="LCAG01000018">
    <property type="protein sequence ID" value="KKR86246.1"/>
    <property type="molecule type" value="Genomic_DNA"/>
</dbReference>
<dbReference type="CDD" id="cd01750">
    <property type="entry name" value="GATase1_CobQ"/>
    <property type="match status" value="1"/>
</dbReference>
<dbReference type="PANTHER" id="PTHR21343:SF9">
    <property type="entry name" value="LIPID II ISOGLUTAMINYL SYNTHASE (GLUTAMINE-HYDROLYZING) SUBUNIT GATD"/>
    <property type="match status" value="1"/>
</dbReference>
<evidence type="ECO:0000313" key="5">
    <source>
        <dbReference type="Proteomes" id="UP000034854"/>
    </source>
</evidence>
<comment type="catalytic activity">
    <reaction evidence="2">
        <text>L-glutamine + H2O = L-glutamate + NH4(+)</text>
        <dbReference type="Rhea" id="RHEA:15889"/>
        <dbReference type="ChEBI" id="CHEBI:15377"/>
        <dbReference type="ChEBI" id="CHEBI:28938"/>
        <dbReference type="ChEBI" id="CHEBI:29985"/>
        <dbReference type="ChEBI" id="CHEBI:58359"/>
        <dbReference type="EC" id="3.5.1.2"/>
    </reaction>
</comment>
<comment type="pathway">
    <text evidence="2">Cell wall biogenesis; peptidoglycan biosynthesis.</text>
</comment>
<comment type="function">
    <text evidence="2">The lipid II isoglutaminyl synthase complex catalyzes the formation of alpha-D-isoglutamine in the cell wall lipid II stem peptide. The GatD subunit catalyzes the hydrolysis of glutamine to glutamate and ammonia. The resulting ammonia molecule is channeled to the active site of MurT.</text>
</comment>
<keyword evidence="2" id="KW-0573">Peptidoglycan synthesis</keyword>